<keyword evidence="9" id="KW-1185">Reference proteome</keyword>
<feature type="chain" id="PRO_5042094606" description="Chitin-binding type-2 domain-containing protein" evidence="6">
    <location>
        <begin position="25"/>
        <end position="167"/>
    </location>
</feature>
<dbReference type="GO" id="GO:0008061">
    <property type="term" value="F:chitin binding"/>
    <property type="evidence" value="ECO:0007669"/>
    <property type="project" value="UniProtKB-KW"/>
</dbReference>
<evidence type="ECO:0000256" key="3">
    <source>
        <dbReference type="ARBA" id="ARBA00022737"/>
    </source>
</evidence>
<name>A0AAD9RT09_9HYME</name>
<comment type="caution">
    <text evidence="8">The sequence shown here is derived from an EMBL/GenBank/DDBJ whole genome shotgun (WGS) entry which is preliminary data.</text>
</comment>
<evidence type="ECO:0000313" key="9">
    <source>
        <dbReference type="Proteomes" id="UP001258017"/>
    </source>
</evidence>
<protein>
    <recommendedName>
        <fullName evidence="7">Chitin-binding type-2 domain-containing protein</fullName>
    </recommendedName>
</protein>
<dbReference type="PANTHER" id="PTHR23301">
    <property type="entry name" value="CHITIN BINDING PERITROPHIN-A"/>
    <property type="match status" value="1"/>
</dbReference>
<evidence type="ECO:0000256" key="4">
    <source>
        <dbReference type="ARBA" id="ARBA00023157"/>
    </source>
</evidence>
<dbReference type="PANTHER" id="PTHR23301:SF0">
    <property type="entry name" value="CHITIN-BINDING TYPE-2 DOMAIN-CONTAINING PROTEIN-RELATED"/>
    <property type="match status" value="1"/>
</dbReference>
<keyword evidence="4" id="KW-1015">Disulfide bond</keyword>
<dbReference type="PROSITE" id="PS50940">
    <property type="entry name" value="CHIT_BIND_II"/>
    <property type="match status" value="2"/>
</dbReference>
<reference evidence="8" key="1">
    <citation type="submission" date="2021-08" db="EMBL/GenBank/DDBJ databases">
        <authorList>
            <person name="Misof B."/>
            <person name="Oliver O."/>
            <person name="Podsiadlowski L."/>
            <person name="Donath A."/>
            <person name="Peters R."/>
            <person name="Mayer C."/>
            <person name="Rust J."/>
            <person name="Gunkel S."/>
            <person name="Lesny P."/>
            <person name="Martin S."/>
            <person name="Oeyen J.P."/>
            <person name="Petersen M."/>
            <person name="Panagiotis P."/>
            <person name="Wilbrandt J."/>
            <person name="Tanja T."/>
        </authorList>
    </citation>
    <scope>NUCLEOTIDE SEQUENCE</scope>
    <source>
        <strain evidence="8">GBR_01_08_01A</strain>
        <tissue evidence="8">Thorax + abdomen</tissue>
    </source>
</reference>
<proteinExistence type="predicted"/>
<organism evidence="8 9">
    <name type="scientific">Odynerus spinipes</name>
    <dbReference type="NCBI Taxonomy" id="1348599"/>
    <lineage>
        <taxon>Eukaryota</taxon>
        <taxon>Metazoa</taxon>
        <taxon>Ecdysozoa</taxon>
        <taxon>Arthropoda</taxon>
        <taxon>Hexapoda</taxon>
        <taxon>Insecta</taxon>
        <taxon>Pterygota</taxon>
        <taxon>Neoptera</taxon>
        <taxon>Endopterygota</taxon>
        <taxon>Hymenoptera</taxon>
        <taxon>Apocrita</taxon>
        <taxon>Aculeata</taxon>
        <taxon>Vespoidea</taxon>
        <taxon>Vespidae</taxon>
        <taxon>Eumeninae</taxon>
        <taxon>Odynerus</taxon>
    </lineage>
</organism>
<dbReference type="Gene3D" id="2.170.140.10">
    <property type="entry name" value="Chitin binding domain"/>
    <property type="match status" value="2"/>
</dbReference>
<accession>A0AAD9RT09</accession>
<evidence type="ECO:0000256" key="2">
    <source>
        <dbReference type="ARBA" id="ARBA00022729"/>
    </source>
</evidence>
<feature type="domain" description="Chitin-binding type-2" evidence="7">
    <location>
        <begin position="25"/>
        <end position="84"/>
    </location>
</feature>
<keyword evidence="3" id="KW-0677">Repeat</keyword>
<dbReference type="EMBL" id="JAIFRP010000022">
    <property type="protein sequence ID" value="KAK2585100.1"/>
    <property type="molecule type" value="Genomic_DNA"/>
</dbReference>
<dbReference type="Pfam" id="PF01607">
    <property type="entry name" value="CBM_14"/>
    <property type="match status" value="2"/>
</dbReference>
<evidence type="ECO:0000256" key="6">
    <source>
        <dbReference type="SAM" id="SignalP"/>
    </source>
</evidence>
<gene>
    <name evidence="8" type="ORF">KPH14_008612</name>
</gene>
<feature type="domain" description="Chitin-binding type-2" evidence="7">
    <location>
        <begin position="91"/>
        <end position="150"/>
    </location>
</feature>
<evidence type="ECO:0000313" key="8">
    <source>
        <dbReference type="EMBL" id="KAK2585100.1"/>
    </source>
</evidence>
<evidence type="ECO:0000256" key="1">
    <source>
        <dbReference type="ARBA" id="ARBA00022669"/>
    </source>
</evidence>
<dbReference type="Proteomes" id="UP001258017">
    <property type="component" value="Unassembled WGS sequence"/>
</dbReference>
<evidence type="ECO:0000256" key="5">
    <source>
        <dbReference type="ARBA" id="ARBA00023180"/>
    </source>
</evidence>
<dbReference type="InterPro" id="IPR051940">
    <property type="entry name" value="Chitin_bind-dev_reg"/>
</dbReference>
<dbReference type="SUPFAM" id="SSF57625">
    <property type="entry name" value="Invertebrate chitin-binding proteins"/>
    <property type="match status" value="2"/>
</dbReference>
<keyword evidence="5" id="KW-0325">Glycoprotein</keyword>
<feature type="signal peptide" evidence="6">
    <location>
        <begin position="1"/>
        <end position="24"/>
    </location>
</feature>
<reference evidence="8" key="2">
    <citation type="journal article" date="2023" name="Commun. Biol.">
        <title>Intrasexual cuticular hydrocarbon dimorphism in a wasp sheds light on hydrocarbon biosynthesis genes in Hymenoptera.</title>
        <authorList>
            <person name="Moris V.C."/>
            <person name="Podsiadlowski L."/>
            <person name="Martin S."/>
            <person name="Oeyen J.P."/>
            <person name="Donath A."/>
            <person name="Petersen M."/>
            <person name="Wilbrandt J."/>
            <person name="Misof B."/>
            <person name="Liedtke D."/>
            <person name="Thamm M."/>
            <person name="Scheiner R."/>
            <person name="Schmitt T."/>
            <person name="Niehuis O."/>
        </authorList>
    </citation>
    <scope>NUCLEOTIDE SEQUENCE</scope>
    <source>
        <strain evidence="8">GBR_01_08_01A</strain>
    </source>
</reference>
<dbReference type="InterPro" id="IPR036508">
    <property type="entry name" value="Chitin-bd_dom_sf"/>
</dbReference>
<dbReference type="AlphaFoldDB" id="A0AAD9RT09"/>
<dbReference type="SMART" id="SM00494">
    <property type="entry name" value="ChtBD2"/>
    <property type="match status" value="2"/>
</dbReference>
<keyword evidence="1" id="KW-0147">Chitin-binding</keyword>
<sequence>MGDAFLVILKVCLLKLLIFYSVQAQITCTAPGFFPLLDTTCQYYYLCYSDGTGLSAQISKCPGTTVFDPNRSACVLPTQYSCVETTTTTDPYPCLRAGRFPISDPTCKSYYMCYWETATLVRRMFRCPAQTIFNPTRELCVLPTTYVCGGTTTSTSTTPIPGVEHIP</sequence>
<dbReference type="InterPro" id="IPR002557">
    <property type="entry name" value="Chitin-bd_dom"/>
</dbReference>
<dbReference type="GO" id="GO:0005576">
    <property type="term" value="C:extracellular region"/>
    <property type="evidence" value="ECO:0007669"/>
    <property type="project" value="InterPro"/>
</dbReference>
<evidence type="ECO:0000259" key="7">
    <source>
        <dbReference type="PROSITE" id="PS50940"/>
    </source>
</evidence>
<keyword evidence="2 6" id="KW-0732">Signal</keyword>